<protein>
    <submittedName>
        <fullName evidence="2">Uncharacterized protein</fullName>
    </submittedName>
</protein>
<dbReference type="AlphaFoldDB" id="A0A0H3NTX1"/>
<dbReference type="HOGENOM" id="CLU_3224122_0_0_6"/>
<name>A0A0H3NTX1_YERE1</name>
<gene>
    <name evidence="2" type="ordered locus">Y11_14341</name>
</gene>
<evidence type="ECO:0000256" key="1">
    <source>
        <dbReference type="SAM" id="Phobius"/>
    </source>
</evidence>
<reference evidence="2 3" key="1">
    <citation type="journal article" date="2011" name="J. Bacteriol.">
        <title>Complete genome sequence of Yersinia enterocolitica subsp. palearctica serogroup O:3.</title>
        <authorList>
            <person name="Batzilla J."/>
            <person name="Hoper D."/>
            <person name="Antonenka U."/>
            <person name="Heesemann J."/>
            <person name="Rakin A."/>
        </authorList>
    </citation>
    <scope>NUCLEOTIDE SEQUENCE [LARGE SCALE GENOMIC DNA]</scope>
    <source>
        <strain evidence="3">DSM 13030 / CIP 106945 / Y11</strain>
    </source>
</reference>
<evidence type="ECO:0000313" key="2">
    <source>
        <dbReference type="EMBL" id="CBY26747.1"/>
    </source>
</evidence>
<dbReference type="Proteomes" id="UP000008084">
    <property type="component" value="Chromosome"/>
</dbReference>
<feature type="transmembrane region" description="Helical" evidence="1">
    <location>
        <begin position="18"/>
        <end position="41"/>
    </location>
</feature>
<dbReference type="PATRIC" id="fig|930944.6.peg.1424"/>
<keyword evidence="1" id="KW-1133">Transmembrane helix</keyword>
<keyword evidence="1" id="KW-0472">Membrane</keyword>
<accession>A0A0H3NTX1</accession>
<organism evidence="2 3">
    <name type="scientific">Yersinia enterocolitica subsp. palearctica serotype O:3 (strain DSM 13030 / CIP 106945 / Y11)</name>
    <dbReference type="NCBI Taxonomy" id="930944"/>
    <lineage>
        <taxon>Bacteria</taxon>
        <taxon>Pseudomonadati</taxon>
        <taxon>Pseudomonadota</taxon>
        <taxon>Gammaproteobacteria</taxon>
        <taxon>Enterobacterales</taxon>
        <taxon>Yersiniaceae</taxon>
        <taxon>Yersinia</taxon>
    </lineage>
</organism>
<dbReference type="KEGG" id="yey:Y11_14341"/>
<proteinExistence type="predicted"/>
<dbReference type="EMBL" id="FR729477">
    <property type="protein sequence ID" value="CBY26747.1"/>
    <property type="molecule type" value="Genomic_DNA"/>
</dbReference>
<sequence>MRCWTCAVKFGQRQGVDAATYLILGLVSIALNAGKLTKLLLKRN</sequence>
<evidence type="ECO:0000313" key="3">
    <source>
        <dbReference type="Proteomes" id="UP000008084"/>
    </source>
</evidence>
<keyword evidence="1" id="KW-0812">Transmembrane</keyword>